<evidence type="ECO:0000256" key="1">
    <source>
        <dbReference type="SAM" id="MobiDB-lite"/>
    </source>
</evidence>
<sequence>MAIPAPAATGQPCSCPAGFLLPRRYPAPAEVACIASPAAMAVLLPELLPSGSLTCRSSPPPISFSGRRQPPPPPGTEPWWPDLTPPPVPRLPPRLPPLRPQQQPPTVARASSRAGGRGARPVDRASAQLQRRLGRSPHERRGPASPGLAPAQMRPSSWRQLLRPSSSSHQTGPGPKVRVPWPLCCAPT</sequence>
<organism evidence="2">
    <name type="scientific">Hordeum vulgare subsp. vulgare</name>
    <name type="common">Domesticated barley</name>
    <dbReference type="NCBI Taxonomy" id="112509"/>
    <lineage>
        <taxon>Eukaryota</taxon>
        <taxon>Viridiplantae</taxon>
        <taxon>Streptophyta</taxon>
        <taxon>Embryophyta</taxon>
        <taxon>Tracheophyta</taxon>
        <taxon>Spermatophyta</taxon>
        <taxon>Magnoliopsida</taxon>
        <taxon>Liliopsida</taxon>
        <taxon>Poales</taxon>
        <taxon>Poaceae</taxon>
        <taxon>BOP clade</taxon>
        <taxon>Pooideae</taxon>
        <taxon>Triticodae</taxon>
        <taxon>Triticeae</taxon>
        <taxon>Hordeinae</taxon>
        <taxon>Hordeum</taxon>
    </lineage>
</organism>
<proteinExistence type="evidence at transcript level"/>
<feature type="region of interest" description="Disordered" evidence="1">
    <location>
        <begin position="58"/>
        <end position="188"/>
    </location>
</feature>
<feature type="compositionally biased region" description="Pro residues" evidence="1">
    <location>
        <begin position="83"/>
        <end position="103"/>
    </location>
</feature>
<feature type="compositionally biased region" description="Low complexity" evidence="1">
    <location>
        <begin position="104"/>
        <end position="114"/>
    </location>
</feature>
<dbReference type="AlphaFoldDB" id="F2E481"/>
<evidence type="ECO:0000313" key="2">
    <source>
        <dbReference type="EMBL" id="BAK02153.1"/>
    </source>
</evidence>
<protein>
    <submittedName>
        <fullName evidence="2">Predicted protein</fullName>
    </submittedName>
</protein>
<reference evidence="2" key="1">
    <citation type="journal article" date="2011" name="Plant Physiol.">
        <title>Comprehensive sequence analysis of 24,783 barley full-length cDNAs derived from 12 clone libraries.</title>
        <authorList>
            <person name="Matsumoto T."/>
            <person name="Tanaka T."/>
            <person name="Sakai H."/>
            <person name="Amano N."/>
            <person name="Kanamori H."/>
            <person name="Kurita K."/>
            <person name="Kikuta A."/>
            <person name="Kamiya K."/>
            <person name="Yamamoto M."/>
            <person name="Ikawa H."/>
            <person name="Fujii N."/>
            <person name="Hori K."/>
            <person name="Itoh T."/>
            <person name="Sato K."/>
        </authorList>
    </citation>
    <scope>NUCLEOTIDE SEQUENCE</scope>
    <source>
        <tissue evidence="2">Shoot and root</tissue>
    </source>
</reference>
<accession>F2E481</accession>
<feature type="compositionally biased region" description="Polar residues" evidence="1">
    <location>
        <begin position="154"/>
        <end position="171"/>
    </location>
</feature>
<dbReference type="EMBL" id="AK370955">
    <property type="protein sequence ID" value="BAK02153.1"/>
    <property type="molecule type" value="mRNA"/>
</dbReference>
<name>F2E481_HORVV</name>